<gene>
    <name evidence="1" type="ORF">IQ31_03948</name>
</gene>
<protein>
    <submittedName>
        <fullName evidence="1">Uncharacterized protein</fullName>
    </submittedName>
</protein>
<dbReference type="RefSeq" id="WP_145329314.1">
    <property type="nucleotide sequence ID" value="NZ_VLKR01000023.1"/>
</dbReference>
<dbReference type="AlphaFoldDB" id="A0A562MBL0"/>
<evidence type="ECO:0000313" key="2">
    <source>
        <dbReference type="Proteomes" id="UP000315908"/>
    </source>
</evidence>
<dbReference type="Proteomes" id="UP000315908">
    <property type="component" value="Unassembled WGS sequence"/>
</dbReference>
<sequence length="1114" mass="129661">MIEKSFIQNRRKEIAEIRHADSVYRDIQAREYEREEYEKRWFWELLQNAKDSIDLGQNIKVKIEITDSKISFSHTGNPFELDDILSLIIQGSSKNNKEGKTGRFGTGFMTTYLLSKKVHIIGKLTNHQGCFSFLLDRDAIDNEHFYSLQINSNEQFDHSIREDSYLGDSEFQTMFTYDLDIKGKDTAEKGLRCLDELIPITQLFNEQIQSVTVIENGHTKTFSKELIKNNEEDSILEWQINTSIDNIYSVGLKAYVQQNEQFDVCILTQVVGDSEVIFPLTTNYPRLYYTFPLIGTEEIGIPVIINSTNFDPRVERDGIYLKKVEEDGSESINKEIVYKALTESLLSFSDLFRKREIGCLHEFFSFYNSKDLKWIDHEWFNLVKVEAIDLLSNIELIKSNNINSKYIKLNEIVIPFSDKSEDITNLWSLLMEFNNCNLPLKTELFNWVDVSKRIGELKQLDPYDLKQVWGINNLIDLIEEKRSIEILNESLRIDGQIWLNRFYPLIIKIRGYFPLDKRIALNQALFFTKVEKMCWDKFNDDELIEISNLLEIGFAERLFSRQITEFNISIVEQFHVHSAIQELKTALNELTENDMLLISNQEANARFLKWLINKEQKDVIKDLKVLTGSNKRGEDVFDYESFPKSEHLLLTPKLFFEHIFPLYVNLVRDKDCLNDVYNNYLAREDYIYLNNNGLIHLTPMVKKTENATVKLLEYLLVNEDDMNLLRDADGQLKYKFNISFSDFAYLTASDGHIYARNTTQKSSFERLKFLLIEGVNQDDYFDEDKQEVFIDELGKPIYLRQCLWVSRARNLNWINVKTQSEGNEVKFVSETPSSKNLSELLKSDESLIKAIRGHRQQNFLNKLGVGVSDLIRHTLSSDELRLSWDKAITNMITSDADPELVQEIFNDPGIKREYERRLNERRLIGRNQNIGSMVEKLFAKYINELRGEGISVNIERKPIGSDYILTDQSSDLVNESNEREGFQINDWLIELKATGKEHAAMTPLQAEKATKEKANYALVVVPLDGTDPDIEYLRRNAKVVKDIGYRINDLYTDFNEVEIKKGDLYSGKDGISVNIENQNVRFHVKSQIWISEQTTIESFVKSNFREAVDKTLSV</sequence>
<accession>A0A562MBL0</accession>
<organism evidence="1 2">
    <name type="scientific">Sphingobacterium siyangense</name>
    <dbReference type="NCBI Taxonomy" id="459529"/>
    <lineage>
        <taxon>Bacteria</taxon>
        <taxon>Pseudomonadati</taxon>
        <taxon>Bacteroidota</taxon>
        <taxon>Sphingobacteriia</taxon>
        <taxon>Sphingobacteriales</taxon>
        <taxon>Sphingobacteriaceae</taxon>
        <taxon>Sphingobacterium</taxon>
    </lineage>
</organism>
<dbReference type="NCBIfam" id="NF047352">
    <property type="entry name" value="P_loop_sacsin"/>
    <property type="match status" value="1"/>
</dbReference>
<dbReference type="Gene3D" id="3.30.565.10">
    <property type="entry name" value="Histidine kinase-like ATPase, C-terminal domain"/>
    <property type="match status" value="1"/>
</dbReference>
<proteinExistence type="predicted"/>
<dbReference type="EMBL" id="VLKR01000023">
    <property type="protein sequence ID" value="TWI17212.1"/>
    <property type="molecule type" value="Genomic_DNA"/>
</dbReference>
<evidence type="ECO:0000313" key="1">
    <source>
        <dbReference type="EMBL" id="TWI17212.1"/>
    </source>
</evidence>
<dbReference type="SUPFAM" id="SSF55874">
    <property type="entry name" value="ATPase domain of HSP90 chaperone/DNA topoisomerase II/histidine kinase"/>
    <property type="match status" value="1"/>
</dbReference>
<dbReference type="InterPro" id="IPR036890">
    <property type="entry name" value="HATPase_C_sf"/>
</dbReference>
<comment type="caution">
    <text evidence="1">The sequence shown here is derived from an EMBL/GenBank/DDBJ whole genome shotgun (WGS) entry which is preliminary data.</text>
</comment>
<name>A0A562MBL0_9SPHI</name>
<reference evidence="1 2" key="1">
    <citation type="journal article" date="2015" name="Stand. Genomic Sci.">
        <title>Genomic Encyclopedia of Bacterial and Archaeal Type Strains, Phase III: the genomes of soil and plant-associated and newly described type strains.</title>
        <authorList>
            <person name="Whitman W.B."/>
            <person name="Woyke T."/>
            <person name="Klenk H.P."/>
            <person name="Zhou Y."/>
            <person name="Lilburn T.G."/>
            <person name="Beck B.J."/>
            <person name="De Vos P."/>
            <person name="Vandamme P."/>
            <person name="Eisen J.A."/>
            <person name="Garrity G."/>
            <person name="Hugenholtz P."/>
            <person name="Kyrpides N.C."/>
        </authorList>
    </citation>
    <scope>NUCLEOTIDE SEQUENCE [LARGE SCALE GENOMIC DNA]</scope>
    <source>
        <strain evidence="1 2">CGMCC 1.6855</strain>
    </source>
</reference>
<dbReference type="OrthoDB" id="7069425at2"/>